<dbReference type="GO" id="GO:0006631">
    <property type="term" value="P:fatty acid metabolic process"/>
    <property type="evidence" value="ECO:0007669"/>
    <property type="project" value="TreeGrafter"/>
</dbReference>
<dbReference type="Proteomes" id="UP000233387">
    <property type="component" value="Unassembled WGS sequence"/>
</dbReference>
<reference evidence="4 5" key="1">
    <citation type="submission" date="2017-06" db="EMBL/GenBank/DDBJ databases">
        <title>Raineya orbicola gen. nov., sp. nov. a slightly thermophilic bacterium of the phylum Bacteroidetes and the description of Raineyaceae fam. nov.</title>
        <authorList>
            <person name="Albuquerque L."/>
            <person name="Polonia A.R.M."/>
            <person name="Barroso C."/>
            <person name="Froufe H.J.C."/>
            <person name="Lage O."/>
            <person name="Lobo-Da-Cunha A."/>
            <person name="Egas C."/>
            <person name="Da Costa M.S."/>
        </authorList>
    </citation>
    <scope>NUCLEOTIDE SEQUENCE [LARGE SCALE GENOMIC DNA]</scope>
    <source>
        <strain evidence="4 5">SPSPC-11</strain>
    </source>
</reference>
<dbReference type="InterPro" id="IPR000873">
    <property type="entry name" value="AMP-dep_synth/lig_dom"/>
</dbReference>
<dbReference type="PANTHER" id="PTHR43201:SF8">
    <property type="entry name" value="ACYL-COA SYNTHETASE FAMILY MEMBER 3"/>
    <property type="match status" value="1"/>
</dbReference>
<dbReference type="RefSeq" id="WP_101358531.1">
    <property type="nucleotide sequence ID" value="NZ_NKXO01000017.1"/>
</dbReference>
<comment type="caution">
    <text evidence="4">The sequence shown here is derived from an EMBL/GenBank/DDBJ whole genome shotgun (WGS) entry which is preliminary data.</text>
</comment>
<dbReference type="OrthoDB" id="9778383at2"/>
<dbReference type="InterPro" id="IPR042099">
    <property type="entry name" value="ANL_N_sf"/>
</dbReference>
<organism evidence="4 5">
    <name type="scientific">Raineya orbicola</name>
    <dbReference type="NCBI Taxonomy" id="2016530"/>
    <lineage>
        <taxon>Bacteria</taxon>
        <taxon>Pseudomonadati</taxon>
        <taxon>Bacteroidota</taxon>
        <taxon>Cytophagia</taxon>
        <taxon>Cytophagales</taxon>
        <taxon>Raineyaceae</taxon>
        <taxon>Raineya</taxon>
    </lineage>
</organism>
<sequence length="494" mass="55872">MLWFQETSKFGSKIALCDEKGHYTYQELYENAQKVAYFLMHQLHTNSLQGARIAYLFPSCKEYVAVQWGIWLAGGIAVPLSPLHPKAEMEYFIQDSEASLVILHNQFTSENFSVPSLTWQEIEYRSENLQGFSALPKVHLENPALMIYTSGTTGKPKGVILTHKNLAFQIETLVKAWEWKENDKILHVLPLHHIHGIVNALQCALYAGAEVVFLPKFEAQIVWQMWQKEVFSVFMAVPTIYNRLIAEWHKASETEKIAMQNACKSMRLMISGSAALPVSILEEWKNISGHFLLERYGMSEIGMAISNPLHGKRKAGSVGLPLPDIQIRLVDDNNQPVPQGEAGEIQVKGDNVFVGYWKKEQATAECFTADGFFRTGDIALKDDEGYYKILGRKSTDIIKTAGYKVSAIEIEETLRQHPQISDCAVIGISDDDKGEKIVGFVIAKNKELDETSLKNWLKEILAYYKIPSKVLFVEDFPRNAMGKVIKPELKKLLK</sequence>
<protein>
    <submittedName>
        <fullName evidence="4">Acyl-CoA synthetase</fullName>
    </submittedName>
</protein>
<dbReference type="Gene3D" id="3.40.50.12780">
    <property type="entry name" value="N-terminal domain of ligase-like"/>
    <property type="match status" value="1"/>
</dbReference>
<dbReference type="AlphaFoldDB" id="A0A2N3IH72"/>
<dbReference type="InterPro" id="IPR025110">
    <property type="entry name" value="AMP-bd_C"/>
</dbReference>
<keyword evidence="5" id="KW-1185">Reference proteome</keyword>
<dbReference type="InterPro" id="IPR020845">
    <property type="entry name" value="AMP-binding_CS"/>
</dbReference>
<comment type="similarity">
    <text evidence="1">Belongs to the ATP-dependent AMP-binding enzyme family.</text>
</comment>
<dbReference type="GO" id="GO:0031956">
    <property type="term" value="F:medium-chain fatty acid-CoA ligase activity"/>
    <property type="evidence" value="ECO:0007669"/>
    <property type="project" value="TreeGrafter"/>
</dbReference>
<dbReference type="SUPFAM" id="SSF56801">
    <property type="entry name" value="Acetyl-CoA synthetase-like"/>
    <property type="match status" value="1"/>
</dbReference>
<dbReference type="PROSITE" id="PS00455">
    <property type="entry name" value="AMP_BINDING"/>
    <property type="match status" value="1"/>
</dbReference>
<dbReference type="Pfam" id="PF00501">
    <property type="entry name" value="AMP-binding"/>
    <property type="match status" value="1"/>
</dbReference>
<evidence type="ECO:0000313" key="5">
    <source>
        <dbReference type="Proteomes" id="UP000233387"/>
    </source>
</evidence>
<proteinExistence type="inferred from homology"/>
<evidence type="ECO:0000313" key="4">
    <source>
        <dbReference type="EMBL" id="PKQ69700.1"/>
    </source>
</evidence>
<feature type="domain" description="AMP-binding enzyme C-terminal" evidence="3">
    <location>
        <begin position="409"/>
        <end position="483"/>
    </location>
</feature>
<evidence type="ECO:0000256" key="1">
    <source>
        <dbReference type="ARBA" id="ARBA00006432"/>
    </source>
</evidence>
<dbReference type="Pfam" id="PF13193">
    <property type="entry name" value="AMP-binding_C"/>
    <property type="match status" value="1"/>
</dbReference>
<gene>
    <name evidence="4" type="ORF">Rain11_1263</name>
</gene>
<name>A0A2N3IH72_9BACT</name>
<dbReference type="InterPro" id="IPR045851">
    <property type="entry name" value="AMP-bd_C_sf"/>
</dbReference>
<dbReference type="CDD" id="cd05941">
    <property type="entry name" value="MCS"/>
    <property type="match status" value="1"/>
</dbReference>
<dbReference type="PANTHER" id="PTHR43201">
    <property type="entry name" value="ACYL-COA SYNTHETASE"/>
    <property type="match status" value="1"/>
</dbReference>
<feature type="domain" description="AMP-dependent synthetase/ligase" evidence="2">
    <location>
        <begin position="7"/>
        <end position="357"/>
    </location>
</feature>
<evidence type="ECO:0000259" key="2">
    <source>
        <dbReference type="Pfam" id="PF00501"/>
    </source>
</evidence>
<accession>A0A2N3IH72</accession>
<evidence type="ECO:0000259" key="3">
    <source>
        <dbReference type="Pfam" id="PF13193"/>
    </source>
</evidence>
<dbReference type="Gene3D" id="3.30.300.30">
    <property type="match status" value="1"/>
</dbReference>
<dbReference type="EMBL" id="NKXO01000017">
    <property type="protein sequence ID" value="PKQ69700.1"/>
    <property type="molecule type" value="Genomic_DNA"/>
</dbReference>